<comment type="caution">
    <text evidence="1">The sequence shown here is derived from an EMBL/GenBank/DDBJ whole genome shotgun (WGS) entry which is preliminary data.</text>
</comment>
<name>A0ACB8SCB5_9AGAM</name>
<dbReference type="EMBL" id="MU275838">
    <property type="protein sequence ID" value="KAI0053867.1"/>
    <property type="molecule type" value="Genomic_DNA"/>
</dbReference>
<dbReference type="Proteomes" id="UP000814033">
    <property type="component" value="Unassembled WGS sequence"/>
</dbReference>
<accession>A0ACB8SCB5</accession>
<proteinExistence type="predicted"/>
<reference evidence="1" key="1">
    <citation type="submission" date="2021-02" db="EMBL/GenBank/DDBJ databases">
        <authorList>
            <consortium name="DOE Joint Genome Institute"/>
            <person name="Ahrendt S."/>
            <person name="Looney B.P."/>
            <person name="Miyauchi S."/>
            <person name="Morin E."/>
            <person name="Drula E."/>
            <person name="Courty P.E."/>
            <person name="Chicoki N."/>
            <person name="Fauchery L."/>
            <person name="Kohler A."/>
            <person name="Kuo A."/>
            <person name="Labutti K."/>
            <person name="Pangilinan J."/>
            <person name="Lipzen A."/>
            <person name="Riley R."/>
            <person name="Andreopoulos W."/>
            <person name="He G."/>
            <person name="Johnson J."/>
            <person name="Barry K.W."/>
            <person name="Grigoriev I.V."/>
            <person name="Nagy L."/>
            <person name="Hibbett D."/>
            <person name="Henrissat B."/>
            <person name="Matheny P.B."/>
            <person name="Labbe J."/>
            <person name="Martin F."/>
        </authorList>
    </citation>
    <scope>NUCLEOTIDE SEQUENCE</scope>
    <source>
        <strain evidence="1">FP105234-sp</strain>
    </source>
</reference>
<evidence type="ECO:0000313" key="1">
    <source>
        <dbReference type="EMBL" id="KAI0053867.1"/>
    </source>
</evidence>
<organism evidence="1 2">
    <name type="scientific">Auriscalpium vulgare</name>
    <dbReference type="NCBI Taxonomy" id="40419"/>
    <lineage>
        <taxon>Eukaryota</taxon>
        <taxon>Fungi</taxon>
        <taxon>Dikarya</taxon>
        <taxon>Basidiomycota</taxon>
        <taxon>Agaricomycotina</taxon>
        <taxon>Agaricomycetes</taxon>
        <taxon>Russulales</taxon>
        <taxon>Auriscalpiaceae</taxon>
        <taxon>Auriscalpium</taxon>
    </lineage>
</organism>
<sequence>MSDDRDELGGYDPTTPYKPQPASKKRKAPISRPAAGPSTSKPASKGTVAKKKASRVSPALIGDDDDDDGETGPSPPPPKSKGRLPVNGRASSKENGKGRAEPQANSTRGPSPMVVDESEDEPTVAAPVVKQTKRTVAVIQPKKEDMVSRRELERLRKQLQDVTSQRDQLTNQMKELMSIRQTEPEEELQIQASRYESKANAQEELIRELTSQLARVDPLIKAGRTSTLHFLTREAANEEKRNVEGEVERLKGLMSQKDDVIAQKNQHIRELQQQEQQTQLELKAEIERNKLLLSKPPRDPPGSALRGRPGRDMANDPKNGATVRLYEDMTNLLVTNVKFETCEYLDLEDCVFLCVFTHSDMRSLTFTLTLTWVPKDGEVLPITSKEQLLPTVRYRPMELDKEHDEYVQKLEFLGDSFTFTRDQLDVFMKTLNDQLGGGQDTVQQEDELA</sequence>
<evidence type="ECO:0000313" key="2">
    <source>
        <dbReference type="Proteomes" id="UP000814033"/>
    </source>
</evidence>
<keyword evidence="2" id="KW-1185">Reference proteome</keyword>
<gene>
    <name evidence="1" type="ORF">FA95DRAFT_1551627</name>
</gene>
<protein>
    <submittedName>
        <fullName evidence="1">Uncharacterized protein</fullName>
    </submittedName>
</protein>
<reference evidence="1" key="2">
    <citation type="journal article" date="2022" name="New Phytol.">
        <title>Evolutionary transition to the ectomycorrhizal habit in the genomes of a hyperdiverse lineage of mushroom-forming fungi.</title>
        <authorList>
            <person name="Looney B."/>
            <person name="Miyauchi S."/>
            <person name="Morin E."/>
            <person name="Drula E."/>
            <person name="Courty P.E."/>
            <person name="Kohler A."/>
            <person name="Kuo A."/>
            <person name="LaButti K."/>
            <person name="Pangilinan J."/>
            <person name="Lipzen A."/>
            <person name="Riley R."/>
            <person name="Andreopoulos W."/>
            <person name="He G."/>
            <person name="Johnson J."/>
            <person name="Nolan M."/>
            <person name="Tritt A."/>
            <person name="Barry K.W."/>
            <person name="Grigoriev I.V."/>
            <person name="Nagy L.G."/>
            <person name="Hibbett D."/>
            <person name="Henrissat B."/>
            <person name="Matheny P.B."/>
            <person name="Labbe J."/>
            <person name="Martin F.M."/>
        </authorList>
    </citation>
    <scope>NUCLEOTIDE SEQUENCE</scope>
    <source>
        <strain evidence="1">FP105234-sp</strain>
    </source>
</reference>